<keyword evidence="2" id="KW-0349">Heme</keyword>
<keyword evidence="2" id="KW-0560">Oxidoreductase</keyword>
<dbReference type="PRINTS" id="PR00359">
    <property type="entry name" value="BP450"/>
</dbReference>
<dbReference type="InterPro" id="IPR002397">
    <property type="entry name" value="Cyt_P450_B"/>
</dbReference>
<gene>
    <name evidence="3" type="ORF">GCM10010191_59180</name>
</gene>
<dbReference type="EMBL" id="BAAARW010000021">
    <property type="protein sequence ID" value="GAA2436585.1"/>
    <property type="molecule type" value="Genomic_DNA"/>
</dbReference>
<dbReference type="InterPro" id="IPR017972">
    <property type="entry name" value="Cyt_P450_CS"/>
</dbReference>
<name>A0ABP5WY26_9ACTN</name>
<keyword evidence="4" id="KW-1185">Reference proteome</keyword>
<accession>A0ABP5WY26</accession>
<sequence length="393" mass="43303">MTMVSDITGEALSRDPYPIYRRLREEEPWAWSDRLGLWLVSRYDDVVLVDRSPEIFTAHQENSLAERAMGRVMIRTDGDAHRRLRAAMDGPLKRRTVRERWSAALLANAEEIAGRLAARPGCDLVADFAAPYAARALTMAVGLPGTTVEQVVEWSGAFIAGLSNHSGDPAVWRRCELARAQVGEHVAAAVARVTREPDDTVISTMVHADLAEPLTVEEIASQIRLLFSGGFNEPWHALATLVWQLCERPDLAERSRADAAALDAAIEETMRWLTPVGAFPRQLAADHTLDGVTLRAGDKLLALAGSANRDESKFADADVFDPDRADLNDHLAFSLGAHYCLGAYLAREQLRCAVRVLWDRFPGLLVTSPPVFAGWMFRGPRELQVAFAGAGRE</sequence>
<comment type="caution">
    <text evidence="3">The sequence shown here is derived from an EMBL/GenBank/DDBJ whole genome shotgun (WGS) entry which is preliminary data.</text>
</comment>
<dbReference type="PANTHER" id="PTHR46696">
    <property type="entry name" value="P450, PUTATIVE (EUROFUNG)-RELATED"/>
    <property type="match status" value="1"/>
</dbReference>
<dbReference type="Proteomes" id="UP001501231">
    <property type="component" value="Unassembled WGS sequence"/>
</dbReference>
<evidence type="ECO:0000313" key="3">
    <source>
        <dbReference type="EMBL" id="GAA2436585.1"/>
    </source>
</evidence>
<dbReference type="SUPFAM" id="SSF48264">
    <property type="entry name" value="Cytochrome P450"/>
    <property type="match status" value="1"/>
</dbReference>
<proteinExistence type="inferred from homology"/>
<dbReference type="RefSeq" id="WP_344593317.1">
    <property type="nucleotide sequence ID" value="NZ_BAAARW010000021.1"/>
</dbReference>
<dbReference type="Pfam" id="PF00067">
    <property type="entry name" value="p450"/>
    <property type="match status" value="1"/>
</dbReference>
<reference evidence="4" key="1">
    <citation type="journal article" date="2019" name="Int. J. Syst. Evol. Microbiol.">
        <title>The Global Catalogue of Microorganisms (GCM) 10K type strain sequencing project: providing services to taxonomists for standard genome sequencing and annotation.</title>
        <authorList>
            <consortium name="The Broad Institute Genomics Platform"/>
            <consortium name="The Broad Institute Genome Sequencing Center for Infectious Disease"/>
            <person name="Wu L."/>
            <person name="Ma J."/>
        </authorList>
    </citation>
    <scope>NUCLEOTIDE SEQUENCE [LARGE SCALE GENOMIC DNA]</scope>
    <source>
        <strain evidence="4">JCM 3325</strain>
    </source>
</reference>
<protein>
    <submittedName>
        <fullName evidence="3">Cytochrome P450</fullName>
    </submittedName>
</protein>
<evidence type="ECO:0000256" key="1">
    <source>
        <dbReference type="ARBA" id="ARBA00010617"/>
    </source>
</evidence>
<dbReference type="Gene3D" id="1.10.630.10">
    <property type="entry name" value="Cytochrome P450"/>
    <property type="match status" value="1"/>
</dbReference>
<evidence type="ECO:0000313" key="4">
    <source>
        <dbReference type="Proteomes" id="UP001501231"/>
    </source>
</evidence>
<dbReference type="PANTHER" id="PTHR46696:SF1">
    <property type="entry name" value="CYTOCHROME P450 YJIB-RELATED"/>
    <property type="match status" value="1"/>
</dbReference>
<evidence type="ECO:0000256" key="2">
    <source>
        <dbReference type="RuleBase" id="RU000461"/>
    </source>
</evidence>
<comment type="similarity">
    <text evidence="1 2">Belongs to the cytochrome P450 family.</text>
</comment>
<dbReference type="InterPro" id="IPR036396">
    <property type="entry name" value="Cyt_P450_sf"/>
</dbReference>
<dbReference type="InterPro" id="IPR001128">
    <property type="entry name" value="Cyt_P450"/>
</dbReference>
<dbReference type="PROSITE" id="PS00086">
    <property type="entry name" value="CYTOCHROME_P450"/>
    <property type="match status" value="1"/>
</dbReference>
<keyword evidence="2" id="KW-0408">Iron</keyword>
<organism evidence="3 4">
    <name type="scientific">Actinomadura vinacea</name>
    <dbReference type="NCBI Taxonomy" id="115336"/>
    <lineage>
        <taxon>Bacteria</taxon>
        <taxon>Bacillati</taxon>
        <taxon>Actinomycetota</taxon>
        <taxon>Actinomycetes</taxon>
        <taxon>Streptosporangiales</taxon>
        <taxon>Thermomonosporaceae</taxon>
        <taxon>Actinomadura</taxon>
    </lineage>
</organism>
<keyword evidence="2" id="KW-0503">Monooxygenase</keyword>
<keyword evidence="2" id="KW-0479">Metal-binding</keyword>